<keyword evidence="2" id="KW-0758">Storage protein</keyword>
<evidence type="ECO:0000256" key="4">
    <source>
        <dbReference type="ARBA" id="ARBA00023180"/>
    </source>
</evidence>
<dbReference type="InterPro" id="IPR023415">
    <property type="entry name" value="LDLR_class-A_CS"/>
</dbReference>
<feature type="region of interest" description="Disordered" evidence="6">
    <location>
        <begin position="1025"/>
        <end position="1139"/>
    </location>
</feature>
<dbReference type="Gene3D" id="2.30.230.10">
    <property type="entry name" value="Lipovitellin, beta-sheet shell regions, chain A"/>
    <property type="match status" value="1"/>
</dbReference>
<keyword evidence="4" id="KW-0325">Glycoprotein</keyword>
<dbReference type="PROSITE" id="PS51233">
    <property type="entry name" value="VWFD"/>
    <property type="match status" value="1"/>
</dbReference>
<evidence type="ECO:0000256" key="6">
    <source>
        <dbReference type="SAM" id="MobiDB-lite"/>
    </source>
</evidence>
<dbReference type="Gene3D" id="2.20.80.10">
    <property type="entry name" value="Lipovitellin-phosvitin complex, chain A, domain 4"/>
    <property type="match status" value="1"/>
</dbReference>
<dbReference type="SMART" id="SM01169">
    <property type="entry name" value="DUF1943"/>
    <property type="match status" value="1"/>
</dbReference>
<dbReference type="SMART" id="SM00216">
    <property type="entry name" value="VWD"/>
    <property type="match status" value="1"/>
</dbReference>
<dbReference type="InterPro" id="IPR011030">
    <property type="entry name" value="Lipovitellin_superhlx_dom"/>
</dbReference>
<dbReference type="PANTHER" id="PTHR23345:SF15">
    <property type="entry name" value="VITELLOGENIN 1-RELATED"/>
    <property type="match status" value="1"/>
</dbReference>
<dbReference type="InterPro" id="IPR050733">
    <property type="entry name" value="Vitellogenin/Apolipophorin"/>
</dbReference>
<dbReference type="SMART" id="SM00638">
    <property type="entry name" value="LPD_N"/>
    <property type="match status" value="1"/>
</dbReference>
<evidence type="ECO:0000259" key="9">
    <source>
        <dbReference type="PROSITE" id="PS51233"/>
    </source>
</evidence>
<dbReference type="PROSITE" id="PS50068">
    <property type="entry name" value="LDLRA_2"/>
    <property type="match status" value="1"/>
</dbReference>
<feature type="signal peptide" evidence="7">
    <location>
        <begin position="1"/>
        <end position="21"/>
    </location>
</feature>
<dbReference type="Pfam" id="PF00094">
    <property type="entry name" value="VWD"/>
    <property type="match status" value="1"/>
</dbReference>
<dbReference type="InterPro" id="IPR036055">
    <property type="entry name" value="LDL_receptor-like_sf"/>
</dbReference>
<dbReference type="InParanoid" id="A0A6P8HMQ2"/>
<dbReference type="InterPro" id="IPR015816">
    <property type="entry name" value="Vitellinogen_b-sht_N"/>
</dbReference>
<evidence type="ECO:0000256" key="7">
    <source>
        <dbReference type="SAM" id="SignalP"/>
    </source>
</evidence>
<evidence type="ECO:0000256" key="5">
    <source>
        <dbReference type="PROSITE-ProRule" id="PRU00124"/>
    </source>
</evidence>
<dbReference type="InterPro" id="IPR001747">
    <property type="entry name" value="Vitellogenin_N"/>
</dbReference>
<feature type="disulfide bond" evidence="5">
    <location>
        <begin position="51"/>
        <end position="66"/>
    </location>
</feature>
<proteinExistence type="predicted"/>
<protein>
    <submittedName>
        <fullName evidence="11">Uncharacterized protein LOC116290940 isoform X2</fullName>
    </submittedName>
</protein>
<dbReference type="GO" id="GO:0045735">
    <property type="term" value="F:nutrient reservoir activity"/>
    <property type="evidence" value="ECO:0007669"/>
    <property type="project" value="UniProtKB-KW"/>
</dbReference>
<evidence type="ECO:0000256" key="2">
    <source>
        <dbReference type="ARBA" id="ARBA00022761"/>
    </source>
</evidence>
<feature type="compositionally biased region" description="Gly residues" evidence="6">
    <location>
        <begin position="1035"/>
        <end position="1045"/>
    </location>
</feature>
<keyword evidence="10" id="KW-1185">Reference proteome</keyword>
<dbReference type="CDD" id="cd00112">
    <property type="entry name" value="LDLa"/>
    <property type="match status" value="1"/>
</dbReference>
<evidence type="ECO:0000256" key="3">
    <source>
        <dbReference type="ARBA" id="ARBA00023157"/>
    </source>
</evidence>
<feature type="compositionally biased region" description="Gly residues" evidence="6">
    <location>
        <begin position="1356"/>
        <end position="1412"/>
    </location>
</feature>
<feature type="chain" id="PRO_5027755389" evidence="7">
    <location>
        <begin position="22"/>
        <end position="1763"/>
    </location>
</feature>
<dbReference type="InterPro" id="IPR001846">
    <property type="entry name" value="VWF_type-D"/>
</dbReference>
<organism evidence="10 11">
    <name type="scientific">Actinia tenebrosa</name>
    <name type="common">Australian red waratah sea anemone</name>
    <dbReference type="NCBI Taxonomy" id="6105"/>
    <lineage>
        <taxon>Eukaryota</taxon>
        <taxon>Metazoa</taxon>
        <taxon>Cnidaria</taxon>
        <taxon>Anthozoa</taxon>
        <taxon>Hexacorallia</taxon>
        <taxon>Actiniaria</taxon>
        <taxon>Actiniidae</taxon>
        <taxon>Actinia</taxon>
    </lineage>
</organism>
<reference evidence="11" key="1">
    <citation type="submission" date="2025-08" db="UniProtKB">
        <authorList>
            <consortium name="RefSeq"/>
        </authorList>
    </citation>
    <scope>IDENTIFICATION</scope>
    <source>
        <tissue evidence="11">Tentacle</tissue>
    </source>
</reference>
<dbReference type="OrthoDB" id="5956066at2759"/>
<dbReference type="PROSITE" id="PS51211">
    <property type="entry name" value="VITELLOGENIN"/>
    <property type="match status" value="1"/>
</dbReference>
<dbReference type="SMART" id="SM00192">
    <property type="entry name" value="LDLa"/>
    <property type="match status" value="1"/>
</dbReference>
<dbReference type="GeneID" id="116290940"/>
<dbReference type="Pfam" id="PF09172">
    <property type="entry name" value="Vit_open_b-sht"/>
    <property type="match status" value="1"/>
</dbReference>
<evidence type="ECO:0000313" key="11">
    <source>
        <dbReference type="RefSeq" id="XP_031553925.1"/>
    </source>
</evidence>
<gene>
    <name evidence="11" type="primary">LOC116290940</name>
</gene>
<dbReference type="Pfam" id="PF01347">
    <property type="entry name" value="Vitellogenin_N"/>
    <property type="match status" value="1"/>
</dbReference>
<dbReference type="Proteomes" id="UP000515163">
    <property type="component" value="Unplaced"/>
</dbReference>
<accession>A0A6P8HMQ2</accession>
<feature type="region of interest" description="Disordered" evidence="6">
    <location>
        <begin position="1349"/>
        <end position="1412"/>
    </location>
</feature>
<dbReference type="InterPro" id="IPR002172">
    <property type="entry name" value="LDrepeatLR_classA_rpt"/>
</dbReference>
<keyword evidence="3 5" id="KW-1015">Disulfide bond</keyword>
<dbReference type="PANTHER" id="PTHR23345">
    <property type="entry name" value="VITELLOGENIN-RELATED"/>
    <property type="match status" value="1"/>
</dbReference>
<comment type="caution">
    <text evidence="5">Lacks conserved residue(s) required for the propagation of feature annotation.</text>
</comment>
<dbReference type="GO" id="GO:0005319">
    <property type="term" value="F:lipid transporter activity"/>
    <property type="evidence" value="ECO:0007669"/>
    <property type="project" value="InterPro"/>
</dbReference>
<name>A0A6P8HMQ2_ACTTE</name>
<dbReference type="InterPro" id="IPR015255">
    <property type="entry name" value="Vitellinogen_open_b-sht"/>
</dbReference>
<keyword evidence="1 7" id="KW-0732">Signal</keyword>
<dbReference type="SUPFAM" id="SSF48431">
    <property type="entry name" value="Lipovitellin-phosvitin complex, superhelical domain"/>
    <property type="match status" value="1"/>
</dbReference>
<dbReference type="Gene3D" id="4.10.400.10">
    <property type="entry name" value="Low-density Lipoprotein Receptor"/>
    <property type="match status" value="1"/>
</dbReference>
<dbReference type="PROSITE" id="PS01209">
    <property type="entry name" value="LDLRA_1"/>
    <property type="match status" value="1"/>
</dbReference>
<dbReference type="InterPro" id="IPR015819">
    <property type="entry name" value="Lipid_transp_b-sht_shell"/>
</dbReference>
<feature type="compositionally biased region" description="Polar residues" evidence="6">
    <location>
        <begin position="1129"/>
        <end position="1139"/>
    </location>
</feature>
<evidence type="ECO:0000313" key="10">
    <source>
        <dbReference type="Proteomes" id="UP000515163"/>
    </source>
</evidence>
<feature type="domain" description="Vitellogenin" evidence="8">
    <location>
        <begin position="68"/>
        <end position="720"/>
    </location>
</feature>
<evidence type="ECO:0000259" key="8">
    <source>
        <dbReference type="PROSITE" id="PS51211"/>
    </source>
</evidence>
<sequence>MSTSHLLAVVLLTALLTSTLAADYMCRKDNIDQVRCSVRQGNRCIPKGWECDGTLDCSGGSDEYPCGYAPNYVYVYKYSGHLSFPHKDLNLKIKTTIKLIKIVNDFIIKFEDPVLTQSKNDYTNLLSDEEIAFWKKEMKFNFKDNGEIGNIYYDSDQPQDILNMKKGIVSLFQIKLETKKESMTHNYENVETDVTGKCRVRYRTEREVVPPLGNFQKMYKINVTRINDYTDCENRPRDLYQNMESIKCNEEPGYNIPKARMMTSCTFYIRQDKMSKQAVINSCESHERQEFNFRRKPGDSPFVMITVRKRLELEKMMVELHQTPKIWNSKSSILFSFDGLYQKDDKTSKEILNQVKATLDRLTQLVSEETKVWDLISAEAPSLYSKLIGQLKWNVDEATFRDIYQQYYNQDKYRIWLESALPFVGSDAAGEEIKDKIESKSISGMSAVKLLTRLGMVNRPTKGLCGNIMKLCQTSVVVSDATVHSSCWLAFGSLVHSYCKEKQTCPDMFIEAMKKEYDTNLHSQKHHMEVIKDNEKLVVALKTIGNSGQKRLLPQLMKIITTWDGHNAISIAAMEATRRMVLDVADQRKLQQGLRDIFVNRSFCPEVRIVAFQELIRTGPTRTDILMPLANTMRTEINPLMKQFVYTYLVTQSKLNCPAKKSRKASIDLLARTANLPRPDFETRYSFSKSFAMGGIPNIFTQAINVESVHTTLSGLPRYVKLKHYMTLLGHYMEHVEHKARQREIVPLLRNLFGPYGMMEEKTSLWDFIRGKRSADDDGFPEVYKRMKEMLDPSTTSELPFKTSLSSKMFGSEIAYLVLNDSHTFIQNLIKDGTIRVDKDWWSNSLKAGFRFNISANDILFDAMRKIPTSIGIPLKIKTNTAGIFSYGLYVDAKTTPMLNLLSLSNKPTDISANCRECYSLSTYSMTKTYIFYRDLKLGYVVHQNMSHRCPVPIEKLTLNGQPPSRKYTIGSIMSKKKYNFYDSSSAFYRFVKLGGEFKKYDKVKWQTPQVSVLPGFGVRTGGNSGGLQIPGLGQAQGGAGQGSGGPPPGWGPNAGAGQSSGGPPPGWGAAGGSGHQSSGGPPPGWGAAGGAGHQSSGGPPPGWGLNAGGGLRSGGTPPSLGPNVETVAASSGQQTYTPPSRCIEAWNDSMKVCFKTDNETGTQMWYEPNSRKIDEIQIKYQNITQENDEEFKYLLEFHVNGENDTKIAEYHMELNTTKPPQNQPQVWDPLSDGLANNFGGFSAKAYEKKQGEITYMACVKSAADVPGMRWDLGIRWGKTCQKHNINVSSVLNYENGNPNLNISFEWDHLPVMIERMTCPRKYFEEMQKKMLEQMRKMREQMEKMKKQMGSNAGMGASGGRPGSVGGGPGGGGGGGMGGGPGGIGGGPGGMGGGPGGKGGGPGGMGGGPGGMGGGPGMGFGNGSAGFPGIGEIPCFTSLNFKLSLKNSTTLELAGTLMPQPVTYQLPFNGTKVFEKTKDVMLYGITETCNVLLSNEITTFDKRTYTYDQSKRCPHVLAKDCSKKDLFTVFMNKDNTNQKIYTLVIKDKKNKGHVFVIKPDMTVLHNGKLVQISEGAEVDFSKICRVFKRSSQLVIKCKAGVILEARGGDLKIKVTPWYFGYMCGMCGNFNWQSNDDFMAPQDFEKEANNETFGTSWLIPGEGCNSECKLVYRPDIQRPSGKLCVSRRPVTRCAPNCQPTRQSSAKRTYHCLDNGTDEAKKVEQQITDEKFDEILKAFKGKDKDMESQADDHVDCQCTCPASSP</sequence>
<feature type="domain" description="VWFD" evidence="9">
    <location>
        <begin position="1487"/>
        <end position="1664"/>
    </location>
</feature>
<dbReference type="SUPFAM" id="SSF56968">
    <property type="entry name" value="Lipovitellin-phosvitin complex, beta-sheet shell regions"/>
    <property type="match status" value="3"/>
</dbReference>
<dbReference type="SUPFAM" id="SSF57424">
    <property type="entry name" value="LDL receptor-like module"/>
    <property type="match status" value="1"/>
</dbReference>
<dbReference type="Gene3D" id="1.25.10.20">
    <property type="entry name" value="Vitellinogen, superhelical"/>
    <property type="match status" value="1"/>
</dbReference>
<evidence type="ECO:0000256" key="1">
    <source>
        <dbReference type="ARBA" id="ARBA00022729"/>
    </source>
</evidence>
<dbReference type="RefSeq" id="XP_031553925.1">
    <property type="nucleotide sequence ID" value="XM_031698065.1"/>
</dbReference>